<dbReference type="InterPro" id="IPR000725">
    <property type="entry name" value="Olfact_rcpt"/>
</dbReference>
<reference evidence="16" key="2">
    <citation type="submission" date="2025-09" db="UniProtKB">
        <authorList>
            <consortium name="Ensembl"/>
        </authorList>
    </citation>
    <scope>IDENTIFICATION</scope>
</reference>
<keyword evidence="17" id="KW-1185">Reference proteome</keyword>
<dbReference type="GO" id="GO:0004930">
    <property type="term" value="F:G protein-coupled receptor activity"/>
    <property type="evidence" value="ECO:0007669"/>
    <property type="project" value="UniProtKB-KW"/>
</dbReference>
<feature type="transmembrane region" description="Helical" evidence="14">
    <location>
        <begin position="195"/>
        <end position="217"/>
    </location>
</feature>
<evidence type="ECO:0000313" key="16">
    <source>
        <dbReference type="Ensembl" id="ENSSANP00000053862.1"/>
    </source>
</evidence>
<dbReference type="GO" id="GO:0005886">
    <property type="term" value="C:plasma membrane"/>
    <property type="evidence" value="ECO:0007669"/>
    <property type="project" value="UniProtKB-SubCell"/>
</dbReference>
<evidence type="ECO:0000256" key="1">
    <source>
        <dbReference type="ARBA" id="ARBA00004651"/>
    </source>
</evidence>
<feature type="transmembrane region" description="Helical" evidence="14">
    <location>
        <begin position="269"/>
        <end position="292"/>
    </location>
</feature>
<evidence type="ECO:0000256" key="7">
    <source>
        <dbReference type="ARBA" id="ARBA00023040"/>
    </source>
</evidence>
<dbReference type="Gene3D" id="1.20.1070.10">
    <property type="entry name" value="Rhodopsin 7-helix transmembrane proteins"/>
    <property type="match status" value="1"/>
</dbReference>
<keyword evidence="10 13" id="KW-0675">Receptor</keyword>
<feature type="transmembrane region" description="Helical" evidence="14">
    <location>
        <begin position="238"/>
        <end position="257"/>
    </location>
</feature>
<dbReference type="InterPro" id="IPR017452">
    <property type="entry name" value="GPCR_Rhodpsn_7TM"/>
</dbReference>
<dbReference type="AlphaFoldDB" id="A0A671P5H6"/>
<comment type="similarity">
    <text evidence="13">Belongs to the G-protein coupled receptor 1 family.</text>
</comment>
<evidence type="ECO:0000256" key="3">
    <source>
        <dbReference type="ARBA" id="ARBA00022606"/>
    </source>
</evidence>
<dbReference type="PROSITE" id="PS00237">
    <property type="entry name" value="G_PROTEIN_RECEP_F1_1"/>
    <property type="match status" value="1"/>
</dbReference>
<dbReference type="Pfam" id="PF13853">
    <property type="entry name" value="7tm_4"/>
    <property type="match status" value="1"/>
</dbReference>
<evidence type="ECO:0000256" key="9">
    <source>
        <dbReference type="ARBA" id="ARBA00023157"/>
    </source>
</evidence>
<keyword evidence="4 13" id="KW-0812">Transmembrane</keyword>
<proteinExistence type="inferred from homology"/>
<dbReference type="GeneID" id="107667465"/>
<evidence type="ECO:0000256" key="6">
    <source>
        <dbReference type="ARBA" id="ARBA00022989"/>
    </source>
</evidence>
<dbReference type="Proteomes" id="UP000472260">
    <property type="component" value="Unassembled WGS sequence"/>
</dbReference>
<dbReference type="GO" id="GO:0005549">
    <property type="term" value="F:odorant binding"/>
    <property type="evidence" value="ECO:0007669"/>
    <property type="project" value="TreeGrafter"/>
</dbReference>
<evidence type="ECO:0000256" key="10">
    <source>
        <dbReference type="ARBA" id="ARBA00023170"/>
    </source>
</evidence>
<evidence type="ECO:0000256" key="13">
    <source>
        <dbReference type="RuleBase" id="RU000688"/>
    </source>
</evidence>
<dbReference type="PRINTS" id="PR00245">
    <property type="entry name" value="OLFACTORYR"/>
</dbReference>
<evidence type="ECO:0000256" key="5">
    <source>
        <dbReference type="ARBA" id="ARBA00022725"/>
    </source>
</evidence>
<dbReference type="PRINTS" id="PR00237">
    <property type="entry name" value="GPCRRHODOPSN"/>
</dbReference>
<dbReference type="InterPro" id="IPR052921">
    <property type="entry name" value="GPCR1_Superfamily_Member"/>
</dbReference>
<dbReference type="RefSeq" id="XP_016314623.1">
    <property type="nucleotide sequence ID" value="XM_016459137.1"/>
</dbReference>
<keyword evidence="12 13" id="KW-0807">Transducer</keyword>
<organism evidence="16 17">
    <name type="scientific">Sinocyclocheilus anshuiensis</name>
    <dbReference type="NCBI Taxonomy" id="1608454"/>
    <lineage>
        <taxon>Eukaryota</taxon>
        <taxon>Metazoa</taxon>
        <taxon>Chordata</taxon>
        <taxon>Craniata</taxon>
        <taxon>Vertebrata</taxon>
        <taxon>Euteleostomi</taxon>
        <taxon>Actinopterygii</taxon>
        <taxon>Neopterygii</taxon>
        <taxon>Teleostei</taxon>
        <taxon>Ostariophysi</taxon>
        <taxon>Cypriniformes</taxon>
        <taxon>Cyprinidae</taxon>
        <taxon>Cyprininae</taxon>
        <taxon>Sinocyclocheilus</taxon>
    </lineage>
</organism>
<feature type="domain" description="G-protein coupled receptors family 1 profile" evidence="15">
    <location>
        <begin position="39"/>
        <end position="290"/>
    </location>
</feature>
<keyword evidence="2 14" id="KW-1003">Cell membrane</keyword>
<evidence type="ECO:0000256" key="8">
    <source>
        <dbReference type="ARBA" id="ARBA00023136"/>
    </source>
</evidence>
<feature type="transmembrane region" description="Helical" evidence="14">
    <location>
        <begin position="20"/>
        <end position="46"/>
    </location>
</feature>
<dbReference type="PROSITE" id="PS50262">
    <property type="entry name" value="G_PROTEIN_RECEP_F1_2"/>
    <property type="match status" value="1"/>
</dbReference>
<keyword evidence="8 14" id="KW-0472">Membrane</keyword>
<keyword evidence="11" id="KW-0325">Glycoprotein</keyword>
<dbReference type="InterPro" id="IPR000276">
    <property type="entry name" value="GPCR_Rhodpsn"/>
</dbReference>
<keyword evidence="5 14" id="KW-0552">Olfaction</keyword>
<evidence type="ECO:0000256" key="12">
    <source>
        <dbReference type="ARBA" id="ARBA00023224"/>
    </source>
</evidence>
<reference evidence="16" key="1">
    <citation type="submission" date="2025-08" db="UniProtKB">
        <authorList>
            <consortium name="Ensembl"/>
        </authorList>
    </citation>
    <scope>IDENTIFICATION</scope>
</reference>
<dbReference type="KEGG" id="sanh:107667465"/>
<dbReference type="OrthoDB" id="6147321at2759"/>
<dbReference type="FunFam" id="1.20.1070.10:FF:000024">
    <property type="entry name" value="Olfactory receptor"/>
    <property type="match status" value="1"/>
</dbReference>
<comment type="subcellular location">
    <subcellularLocation>
        <location evidence="1 14">Cell membrane</location>
        <topology evidence="1 14">Multi-pass membrane protein</topology>
    </subcellularLocation>
</comment>
<feature type="transmembrane region" description="Helical" evidence="14">
    <location>
        <begin position="137"/>
        <end position="157"/>
    </location>
</feature>
<evidence type="ECO:0000256" key="11">
    <source>
        <dbReference type="ARBA" id="ARBA00023180"/>
    </source>
</evidence>
<evidence type="ECO:0000256" key="14">
    <source>
        <dbReference type="RuleBase" id="RU363047"/>
    </source>
</evidence>
<keyword evidence="3 14" id="KW-0716">Sensory transduction</keyword>
<feature type="transmembrane region" description="Helical" evidence="14">
    <location>
        <begin position="92"/>
        <end position="116"/>
    </location>
</feature>
<accession>A0A671P5H6</accession>
<dbReference type="PANTHER" id="PTHR26451:SF885">
    <property type="entry name" value="OLFACTORY RECEPTOR"/>
    <property type="match status" value="1"/>
</dbReference>
<dbReference type="PANTHER" id="PTHR26451">
    <property type="entry name" value="G_PROTEIN_RECEP_F1_2 DOMAIN-CONTAINING PROTEIN"/>
    <property type="match status" value="1"/>
</dbReference>
<gene>
    <name evidence="16" type="primary">LOC107667465</name>
</gene>
<protein>
    <recommendedName>
        <fullName evidence="14">Olfactory receptor</fullName>
    </recommendedName>
</protein>
<dbReference type="SUPFAM" id="SSF81321">
    <property type="entry name" value="Family A G protein-coupled receptor-like"/>
    <property type="match status" value="1"/>
</dbReference>
<evidence type="ECO:0000259" key="15">
    <source>
        <dbReference type="PROSITE" id="PS50262"/>
    </source>
</evidence>
<keyword evidence="9" id="KW-1015">Disulfide bond</keyword>
<keyword evidence="7 13" id="KW-0297">G-protein coupled receptor</keyword>
<evidence type="ECO:0000256" key="2">
    <source>
        <dbReference type="ARBA" id="ARBA00022475"/>
    </source>
</evidence>
<evidence type="ECO:0000256" key="4">
    <source>
        <dbReference type="ARBA" id="ARBA00022692"/>
    </source>
</evidence>
<name>A0A671P5H6_9TELE</name>
<dbReference type="Ensembl" id="ENSSANT00000057276.1">
    <property type="protein sequence ID" value="ENSSANP00000053862.1"/>
    <property type="gene ID" value="ENSSANG00000026967.1"/>
</dbReference>
<keyword evidence="6 14" id="KW-1133">Transmembrane helix</keyword>
<sequence length="316" mass="35490">MDNSTHFSTIILAGYIDIGNIKYLCFIVLILLFVAIIVSNQLIIGIICKEKSLHEPMYVFLCSLSVNELYGSIALFPSLLSNMLLSKIPEVSLTLCHIQIFALYTYASVEFCNLAVMSYDRYVAICYPLEYHRIMSPAMTVTLITLGWSVSVIKFSINFSVSVRLKLCGNVMDKVWCDNYMLVKLACSDTTANNISGIIGTILTIVAPLALILFSYAKILSVCLKSTREMTQKALSTCTSHLISLLNFSVGCLFEVIQSRFDKVPMPPVLRVILSLYFPICTPLINPIMYGMRLSKIKRALKKCIYPWNHIKPISQ</sequence>
<feature type="transmembrane region" description="Helical" evidence="14">
    <location>
        <begin position="58"/>
        <end position="80"/>
    </location>
</feature>
<evidence type="ECO:0000313" key="17">
    <source>
        <dbReference type="Proteomes" id="UP000472260"/>
    </source>
</evidence>
<dbReference type="GO" id="GO:0004984">
    <property type="term" value="F:olfactory receptor activity"/>
    <property type="evidence" value="ECO:0007669"/>
    <property type="project" value="InterPro"/>
</dbReference>